<evidence type="ECO:0000313" key="3">
    <source>
        <dbReference type="Proteomes" id="UP001283361"/>
    </source>
</evidence>
<gene>
    <name evidence="2" type="ORF">RRG08_025015</name>
</gene>
<feature type="region of interest" description="Disordered" evidence="1">
    <location>
        <begin position="316"/>
        <end position="341"/>
    </location>
</feature>
<organism evidence="2 3">
    <name type="scientific">Elysia crispata</name>
    <name type="common">lettuce slug</name>
    <dbReference type="NCBI Taxonomy" id="231223"/>
    <lineage>
        <taxon>Eukaryota</taxon>
        <taxon>Metazoa</taxon>
        <taxon>Spiralia</taxon>
        <taxon>Lophotrochozoa</taxon>
        <taxon>Mollusca</taxon>
        <taxon>Gastropoda</taxon>
        <taxon>Heterobranchia</taxon>
        <taxon>Euthyneura</taxon>
        <taxon>Panpulmonata</taxon>
        <taxon>Sacoglossa</taxon>
        <taxon>Placobranchoidea</taxon>
        <taxon>Plakobranchidae</taxon>
        <taxon>Elysia</taxon>
    </lineage>
</organism>
<evidence type="ECO:0000256" key="1">
    <source>
        <dbReference type="SAM" id="MobiDB-lite"/>
    </source>
</evidence>
<feature type="compositionally biased region" description="Polar residues" evidence="1">
    <location>
        <begin position="401"/>
        <end position="412"/>
    </location>
</feature>
<dbReference type="EMBL" id="JAWDGP010001483">
    <property type="protein sequence ID" value="KAK3791160.1"/>
    <property type="molecule type" value="Genomic_DNA"/>
</dbReference>
<feature type="compositionally biased region" description="Low complexity" evidence="1">
    <location>
        <begin position="319"/>
        <end position="329"/>
    </location>
</feature>
<comment type="caution">
    <text evidence="2">The sequence shown here is derived from an EMBL/GenBank/DDBJ whole genome shotgun (WGS) entry which is preliminary data.</text>
</comment>
<evidence type="ECO:0000313" key="2">
    <source>
        <dbReference type="EMBL" id="KAK3791160.1"/>
    </source>
</evidence>
<feature type="region of interest" description="Disordered" evidence="1">
    <location>
        <begin position="94"/>
        <end position="129"/>
    </location>
</feature>
<dbReference type="AlphaFoldDB" id="A0AAE1E2H9"/>
<dbReference type="Proteomes" id="UP001283361">
    <property type="component" value="Unassembled WGS sequence"/>
</dbReference>
<feature type="region of interest" description="Disordered" evidence="1">
    <location>
        <begin position="254"/>
        <end position="273"/>
    </location>
</feature>
<sequence>MASYWKSPYKERSNSGALHATFTDHQKGSDPFVPISLRPYCGLNKVKHAGPMSPQEWFDWAFTVNSSNLRPVVSNLRHTKAEIKGILKIPADEVANEDEKTGNDTESNESSRSELGCPRREKKRVTFDESTAVDASSGLRFQPSPLAVSLTSKIKAANPLNGFPKKRSDHFSKLKKLPGVSGEVVISTHEEETEPNISNTICKHSPELRCANCVSSAETETNNIIFSTSQSNVKEHNNNILSQDSQVANRTTTAPECSTSWSKPVQGNAPSTKSLKLYSGNDKICELPREPLKKYKPQWAKTFSRLQKKRQHIIRLTSRRNNSIPNNIRTNDRFKSGAANSEAKGQLSEDFSKLHISGDGKLVRTKLESRDVNLATSHKSTENFRLPKSTPTSFTKHDNKTPSLGGSLSQSAPLPRGRSAPGRLREDTDNSQPDSCMDKTSQILSWLDDVRSKGHFKPRNNRTYATGPTYLR</sequence>
<feature type="region of interest" description="Disordered" evidence="1">
    <location>
        <begin position="374"/>
        <end position="437"/>
    </location>
</feature>
<protein>
    <submittedName>
        <fullName evidence="2">Uncharacterized protein</fullName>
    </submittedName>
</protein>
<proteinExistence type="predicted"/>
<keyword evidence="3" id="KW-1185">Reference proteome</keyword>
<name>A0AAE1E2H9_9GAST</name>
<reference evidence="2" key="1">
    <citation type="journal article" date="2023" name="G3 (Bethesda)">
        <title>A reference genome for the long-term kleptoplast-retaining sea slug Elysia crispata morphotype clarki.</title>
        <authorList>
            <person name="Eastman K.E."/>
            <person name="Pendleton A.L."/>
            <person name="Shaikh M.A."/>
            <person name="Suttiyut T."/>
            <person name="Ogas R."/>
            <person name="Tomko P."/>
            <person name="Gavelis G."/>
            <person name="Widhalm J.R."/>
            <person name="Wisecaver J.H."/>
        </authorList>
    </citation>
    <scope>NUCLEOTIDE SEQUENCE</scope>
    <source>
        <strain evidence="2">ECLA1</strain>
    </source>
</reference>
<accession>A0AAE1E2H9</accession>